<dbReference type="OrthoDB" id="10255210at2759"/>
<feature type="domain" description="DM10" evidence="6">
    <location>
        <begin position="409"/>
        <end position="514"/>
    </location>
</feature>
<dbReference type="GO" id="GO:0043014">
    <property type="term" value="F:alpha-tubulin binding"/>
    <property type="evidence" value="ECO:0007669"/>
    <property type="project" value="TreeGrafter"/>
</dbReference>
<feature type="domain" description="DM10" evidence="6">
    <location>
        <begin position="239"/>
        <end position="351"/>
    </location>
</feature>
<evidence type="ECO:0000256" key="4">
    <source>
        <dbReference type="ARBA" id="ARBA00023212"/>
    </source>
</evidence>
<dbReference type="PANTHER" id="PTHR12086:SF9">
    <property type="entry name" value="EF-HAND DOMAIN-CONTAINING PROTEIN 1"/>
    <property type="match status" value="1"/>
</dbReference>
<dbReference type="InParanoid" id="E2B279"/>
<dbReference type="GO" id="GO:0005930">
    <property type="term" value="C:axoneme"/>
    <property type="evidence" value="ECO:0007669"/>
    <property type="project" value="UniProtKB-SubCell"/>
</dbReference>
<dbReference type="Gene3D" id="2.30.29.170">
    <property type="match status" value="3"/>
</dbReference>
<evidence type="ECO:0000256" key="3">
    <source>
        <dbReference type="ARBA" id="ARBA00022737"/>
    </source>
</evidence>
<reference evidence="7 8" key="1">
    <citation type="journal article" date="2010" name="Science">
        <title>Genomic comparison of the ants Camponotus floridanus and Harpegnathos saltator.</title>
        <authorList>
            <person name="Bonasio R."/>
            <person name="Zhang G."/>
            <person name="Ye C."/>
            <person name="Mutti N.S."/>
            <person name="Fang X."/>
            <person name="Qin N."/>
            <person name="Donahue G."/>
            <person name="Yang P."/>
            <person name="Li Q."/>
            <person name="Li C."/>
            <person name="Zhang P."/>
            <person name="Huang Z."/>
            <person name="Berger S.L."/>
            <person name="Reinberg D."/>
            <person name="Wang J."/>
            <person name="Liebig J."/>
        </authorList>
    </citation>
    <scope>NUCLEOTIDE SEQUENCE [LARGE SCALE GENOMIC DNA]</scope>
    <source>
        <strain evidence="8">C129</strain>
    </source>
</reference>
<keyword evidence="3" id="KW-0677">Repeat</keyword>
<proteinExistence type="predicted"/>
<dbReference type="GO" id="GO:0007052">
    <property type="term" value="P:mitotic spindle organization"/>
    <property type="evidence" value="ECO:0007669"/>
    <property type="project" value="TreeGrafter"/>
</dbReference>
<evidence type="ECO:0000256" key="5">
    <source>
        <dbReference type="ARBA" id="ARBA00023273"/>
    </source>
</evidence>
<evidence type="ECO:0000313" key="8">
    <source>
        <dbReference type="Proteomes" id="UP000000311"/>
    </source>
</evidence>
<dbReference type="Proteomes" id="UP000000311">
    <property type="component" value="Unassembled WGS sequence"/>
</dbReference>
<dbReference type="GO" id="GO:0000281">
    <property type="term" value="P:mitotic cytokinesis"/>
    <property type="evidence" value="ECO:0007669"/>
    <property type="project" value="TreeGrafter"/>
</dbReference>
<dbReference type="PANTHER" id="PTHR12086">
    <property type="entry name" value="EF-HAND DOMAIN C-TERMINAL CONTAINING PROTEIN"/>
    <property type="match status" value="1"/>
</dbReference>
<protein>
    <submittedName>
        <fullName evidence="7">EF-hand domain-containing protein 1</fullName>
    </submittedName>
</protein>
<name>E2B279_CAMFO</name>
<dbReference type="GO" id="GO:0060285">
    <property type="term" value="P:cilium-dependent cell motility"/>
    <property type="evidence" value="ECO:0007669"/>
    <property type="project" value="TreeGrafter"/>
</dbReference>
<dbReference type="FunFam" id="2.30.29.170:FF:000004">
    <property type="entry name" value="EF-hand domain containing 2"/>
    <property type="match status" value="1"/>
</dbReference>
<dbReference type="OMA" id="MLNIEQP"/>
<dbReference type="SMART" id="SM00676">
    <property type="entry name" value="DM10"/>
    <property type="match status" value="3"/>
</dbReference>
<keyword evidence="4" id="KW-0206">Cytoskeleton</keyword>
<dbReference type="InterPro" id="IPR040193">
    <property type="entry name" value="EFHC1/EFHC2/EFHB"/>
</dbReference>
<dbReference type="AlphaFoldDB" id="E2B279"/>
<dbReference type="KEGG" id="cfo:105258473"/>
<sequence>MASLPLLPGYIFRDVSIKDYKLPHKLDISNGFPVIRDSNYSFGRRPTDAASLRYAECPQPVVYDPSLTYGRVPRYAFRQFVPHYALFAQKCLRFKAFFRQGIFDSPDEHYRIRHVDIIYYLEDDTLCVIEPVVDNAGFQQGKLVRRDKIPKNAKGDPFIWKDFNVGINVCIYGVVYRIVDCDPFTREFLTSQGIDVGEKESLPADPYAEQRKIKQDGTIERIVTRMMSDDPRRRFLKFDGMVLSFDATWNDDHYRVLYFLTDDTVAIREIHKPNDGKDPVAMLLKRTRVPKNWQSLPSWHPSIYMEYGDPEIIEYYTPRDFRIGETILLYGRSFLLHDCDDFTRKYYSDVLGTPQADAIPVPVKDEKLMPVKCESPYIKFDSPEDTYVSSPSFVSRPISKNVIRQLINFPKKLRYSMRMDAVHPEDEDRDFVLEYRLSDGAIQIVEREKRNSGRNEGCFLSFRLIPKPCNTKRDDPEYYTPEDFFVGARINILNHRFVITGADLFVYRYVEANRDKFCQEVRENLRNYFLQQGMLQNDVDVEARKIQEREDECKLVADTNEKIDDNDASKCMDEEANIASHEKR</sequence>
<keyword evidence="8" id="KW-1185">Reference proteome</keyword>
<dbReference type="EMBL" id="GL445067">
    <property type="protein sequence ID" value="EFN60205.1"/>
    <property type="molecule type" value="Genomic_DNA"/>
</dbReference>
<dbReference type="FunFam" id="2.30.29.170:FF:000002">
    <property type="entry name" value="EF-hand domain (C-terminal) containing 1"/>
    <property type="match status" value="1"/>
</dbReference>
<evidence type="ECO:0000313" key="7">
    <source>
        <dbReference type="EMBL" id="EFN60205.1"/>
    </source>
</evidence>
<organism evidence="8">
    <name type="scientific">Camponotus floridanus</name>
    <name type="common">Florida carpenter ant</name>
    <dbReference type="NCBI Taxonomy" id="104421"/>
    <lineage>
        <taxon>Eukaryota</taxon>
        <taxon>Metazoa</taxon>
        <taxon>Ecdysozoa</taxon>
        <taxon>Arthropoda</taxon>
        <taxon>Hexapoda</taxon>
        <taxon>Insecta</taxon>
        <taxon>Pterygota</taxon>
        <taxon>Neoptera</taxon>
        <taxon>Endopterygota</taxon>
        <taxon>Hymenoptera</taxon>
        <taxon>Apocrita</taxon>
        <taxon>Aculeata</taxon>
        <taxon>Formicoidea</taxon>
        <taxon>Formicidae</taxon>
        <taxon>Formicinae</taxon>
        <taxon>Camponotus</taxon>
    </lineage>
</organism>
<keyword evidence="5" id="KW-0966">Cell projection</keyword>
<dbReference type="Pfam" id="PF06565">
    <property type="entry name" value="DM10_dom"/>
    <property type="match status" value="3"/>
</dbReference>
<evidence type="ECO:0000259" key="6">
    <source>
        <dbReference type="PROSITE" id="PS51336"/>
    </source>
</evidence>
<evidence type="ECO:0000256" key="1">
    <source>
        <dbReference type="ARBA" id="ARBA00004430"/>
    </source>
</evidence>
<dbReference type="GO" id="GO:0072686">
    <property type="term" value="C:mitotic spindle"/>
    <property type="evidence" value="ECO:0007669"/>
    <property type="project" value="TreeGrafter"/>
</dbReference>
<feature type="domain" description="DM10" evidence="6">
    <location>
        <begin position="88"/>
        <end position="193"/>
    </location>
</feature>
<dbReference type="InterPro" id="IPR006602">
    <property type="entry name" value="DM10_dom"/>
</dbReference>
<dbReference type="PROSITE" id="PS51336">
    <property type="entry name" value="DM10"/>
    <property type="match status" value="3"/>
</dbReference>
<evidence type="ECO:0000256" key="2">
    <source>
        <dbReference type="ARBA" id="ARBA00022490"/>
    </source>
</evidence>
<gene>
    <name evidence="7" type="ORF">EAG_02299</name>
</gene>
<keyword evidence="2" id="KW-0963">Cytoplasm</keyword>
<dbReference type="STRING" id="104421.E2B279"/>
<comment type="subcellular location">
    <subcellularLocation>
        <location evidence="1">Cytoplasm</location>
        <location evidence="1">Cytoskeleton</location>
        <location evidence="1">Cilium axoneme</location>
    </subcellularLocation>
</comment>
<accession>E2B279</accession>